<evidence type="ECO:0000256" key="2">
    <source>
        <dbReference type="ARBA" id="ARBA00022777"/>
    </source>
</evidence>
<feature type="coiled-coil region" evidence="3">
    <location>
        <begin position="29"/>
        <end position="56"/>
    </location>
</feature>
<comment type="caution">
    <text evidence="5">The sequence shown here is derived from an EMBL/GenBank/DDBJ whole genome shotgun (WGS) entry which is preliminary data.</text>
</comment>
<gene>
    <name evidence="5" type="ORF">PBAT_16635</name>
</gene>
<dbReference type="PANTHER" id="PTHR34383:SF3">
    <property type="entry name" value="POLYPHOSPHATE:AMP PHOSPHOTRANSFERASE"/>
    <property type="match status" value="1"/>
</dbReference>
<keyword evidence="3" id="KW-0175">Coiled coil</keyword>
<dbReference type="SUPFAM" id="SSF52540">
    <property type="entry name" value="P-loop containing nucleoside triphosphate hydrolases"/>
    <property type="match status" value="1"/>
</dbReference>
<dbReference type="InterPro" id="IPR027417">
    <property type="entry name" value="P-loop_NTPase"/>
</dbReference>
<dbReference type="Proteomes" id="UP000077355">
    <property type="component" value="Unassembled WGS sequence"/>
</dbReference>
<dbReference type="OrthoDB" id="9775224at2"/>
<dbReference type="PIRSF" id="PIRSF028756">
    <property type="entry name" value="PPK2_prd"/>
    <property type="match status" value="1"/>
</dbReference>
<dbReference type="GO" id="GO:0008976">
    <property type="term" value="F:polyphosphate kinase activity"/>
    <property type="evidence" value="ECO:0007669"/>
    <property type="project" value="InterPro"/>
</dbReference>
<dbReference type="Pfam" id="PF03976">
    <property type="entry name" value="PPK2"/>
    <property type="match status" value="1"/>
</dbReference>
<dbReference type="InterPro" id="IPR022488">
    <property type="entry name" value="PPK2-related"/>
</dbReference>
<reference evidence="5 6" key="1">
    <citation type="submission" date="2016-03" db="EMBL/GenBank/DDBJ databases">
        <title>Draft genome sequence of Paenibacillus antarcticus CECT 5836.</title>
        <authorList>
            <person name="Shin S.-K."/>
            <person name="Yi H."/>
        </authorList>
    </citation>
    <scope>NUCLEOTIDE SEQUENCE [LARGE SCALE GENOMIC DNA]</scope>
    <source>
        <strain evidence="5 6">CECT 5836</strain>
    </source>
</reference>
<dbReference type="RefSeq" id="WP_068651022.1">
    <property type="nucleotide sequence ID" value="NZ_CP043611.1"/>
</dbReference>
<sequence length="271" mass="31652">MPKPFALPVKKKVDLSAIDPSDTGGILSKEEILEETLKLKEELQELQEMLVAGKKQAVLFVFQGMDCSGKDGVIKHVFSGLNPQGISSYSFKTPTEEESQHDFLWRAHTKTPALGQITTFNRSYYEDVLITRVHDQITDKVAKRRFKHINHFEELLNDNHTLVVKIFLHISKEFQLKKLKSRIEDPTKNWKFDPSDLEERKSWKQYRKHYEEVMEKCSSVSPWYVVASDHRWYRDYAVLSIVVEAMRSLKLKEPEPNPELITFLEQITNEN</sequence>
<organism evidence="5 6">
    <name type="scientific">Paenibacillus antarcticus</name>
    <dbReference type="NCBI Taxonomy" id="253703"/>
    <lineage>
        <taxon>Bacteria</taxon>
        <taxon>Bacillati</taxon>
        <taxon>Bacillota</taxon>
        <taxon>Bacilli</taxon>
        <taxon>Bacillales</taxon>
        <taxon>Paenibacillaceae</taxon>
        <taxon>Paenibacillus</taxon>
    </lineage>
</organism>
<name>A0A168LUI0_9BACL</name>
<evidence type="ECO:0000256" key="3">
    <source>
        <dbReference type="SAM" id="Coils"/>
    </source>
</evidence>
<keyword evidence="1" id="KW-0808">Transferase</keyword>
<dbReference type="Gene3D" id="3.40.50.300">
    <property type="entry name" value="P-loop containing nucleotide triphosphate hydrolases"/>
    <property type="match status" value="1"/>
</dbReference>
<dbReference type="PANTHER" id="PTHR34383">
    <property type="entry name" value="POLYPHOSPHATE:AMP PHOSPHOTRANSFERASE-RELATED"/>
    <property type="match status" value="1"/>
</dbReference>
<proteinExistence type="predicted"/>
<dbReference type="EMBL" id="LVJI01000024">
    <property type="protein sequence ID" value="OAB43852.1"/>
    <property type="molecule type" value="Genomic_DNA"/>
</dbReference>
<dbReference type="InterPro" id="IPR022300">
    <property type="entry name" value="PPK2-rel_1"/>
</dbReference>
<evidence type="ECO:0000313" key="5">
    <source>
        <dbReference type="EMBL" id="OAB43852.1"/>
    </source>
</evidence>
<protein>
    <submittedName>
        <fullName evidence="5">Polyphosphate kinase</fullName>
    </submittedName>
</protein>
<dbReference type="AlphaFoldDB" id="A0A168LUI0"/>
<feature type="domain" description="Polyphosphate kinase-2-related" evidence="4">
    <location>
        <begin position="27"/>
        <end position="250"/>
    </location>
</feature>
<accession>A0A168LUI0</accession>
<keyword evidence="2 5" id="KW-0418">Kinase</keyword>
<keyword evidence="6" id="KW-1185">Reference proteome</keyword>
<dbReference type="NCBIfam" id="TIGR03709">
    <property type="entry name" value="PPK2_rel_1"/>
    <property type="match status" value="1"/>
</dbReference>
<evidence type="ECO:0000313" key="6">
    <source>
        <dbReference type="Proteomes" id="UP000077355"/>
    </source>
</evidence>
<evidence type="ECO:0000256" key="1">
    <source>
        <dbReference type="ARBA" id="ARBA00022679"/>
    </source>
</evidence>
<dbReference type="GO" id="GO:0006797">
    <property type="term" value="P:polyphosphate metabolic process"/>
    <property type="evidence" value="ECO:0007669"/>
    <property type="project" value="InterPro"/>
</dbReference>
<evidence type="ECO:0000259" key="4">
    <source>
        <dbReference type="Pfam" id="PF03976"/>
    </source>
</evidence>
<dbReference type="InterPro" id="IPR016898">
    <property type="entry name" value="Polyphosphate_phosphotransfera"/>
</dbReference>